<organism evidence="3 4">
    <name type="scientific">Choanephora cucurbitarum</name>
    <dbReference type="NCBI Taxonomy" id="101091"/>
    <lineage>
        <taxon>Eukaryota</taxon>
        <taxon>Fungi</taxon>
        <taxon>Fungi incertae sedis</taxon>
        <taxon>Mucoromycota</taxon>
        <taxon>Mucoromycotina</taxon>
        <taxon>Mucoromycetes</taxon>
        <taxon>Mucorales</taxon>
        <taxon>Mucorineae</taxon>
        <taxon>Choanephoraceae</taxon>
        <taxon>Choanephoroideae</taxon>
        <taxon>Choanephora</taxon>
    </lineage>
</organism>
<keyword evidence="1" id="KW-0732">Signal</keyword>
<evidence type="ECO:0008006" key="5">
    <source>
        <dbReference type="Google" id="ProtNLM"/>
    </source>
</evidence>
<dbReference type="InterPro" id="IPR051477">
    <property type="entry name" value="Expansin_CellWall"/>
</dbReference>
<dbReference type="SUPFAM" id="SSF50685">
    <property type="entry name" value="Barwin-like endoglucanases"/>
    <property type="match status" value="1"/>
</dbReference>
<accession>A0A1C7NJD4</accession>
<evidence type="ECO:0000313" key="3">
    <source>
        <dbReference type="EMBL" id="OBZ88586.1"/>
    </source>
</evidence>
<keyword evidence="2" id="KW-1133">Transmembrane helix</keyword>
<keyword evidence="2" id="KW-0472">Membrane</keyword>
<keyword evidence="2" id="KW-0812">Transmembrane</keyword>
<dbReference type="EMBL" id="LUGH01000143">
    <property type="protein sequence ID" value="OBZ88586.1"/>
    <property type="molecule type" value="Genomic_DNA"/>
</dbReference>
<sequence>MSLPNISLQEKTEVGSTAHPFTVMEDSNSNVSKFTERDPLITPPPTIWTKFNDRFKFGKYILLGAGIFSIFLIMFIVLGTLGVFKNQRYRNELGISSIGHTKYPGDSWGEWSEGSKGGKGDGTYYDPGVGLTACGTSFTATDYIVAMNAYDFGQSANSNESPVCGVCVIITGPKGSQKAQIQDICPSTGCGRGSVDLTPAVFNQVGDIDAGRININWTQC</sequence>
<name>A0A1C7NJD4_9FUNG</name>
<dbReference type="OrthoDB" id="406505at2759"/>
<gene>
    <name evidence="3" type="ORF">A0J61_03365</name>
</gene>
<dbReference type="AlphaFoldDB" id="A0A1C7NJD4"/>
<keyword evidence="4" id="KW-1185">Reference proteome</keyword>
<feature type="transmembrane region" description="Helical" evidence="2">
    <location>
        <begin position="60"/>
        <end position="84"/>
    </location>
</feature>
<evidence type="ECO:0000256" key="2">
    <source>
        <dbReference type="SAM" id="Phobius"/>
    </source>
</evidence>
<dbReference type="PANTHER" id="PTHR31836">
    <property type="match status" value="1"/>
</dbReference>
<comment type="caution">
    <text evidence="3">The sequence shown here is derived from an EMBL/GenBank/DDBJ whole genome shotgun (WGS) entry which is preliminary data.</text>
</comment>
<dbReference type="InterPro" id="IPR036908">
    <property type="entry name" value="RlpA-like_sf"/>
</dbReference>
<evidence type="ECO:0000313" key="4">
    <source>
        <dbReference type="Proteomes" id="UP000093000"/>
    </source>
</evidence>
<proteinExistence type="predicted"/>
<dbReference type="Gene3D" id="2.40.40.10">
    <property type="entry name" value="RlpA-like domain"/>
    <property type="match status" value="1"/>
</dbReference>
<dbReference type="CDD" id="cd22191">
    <property type="entry name" value="DPBB_RlpA_EXP_N-like"/>
    <property type="match status" value="1"/>
</dbReference>
<protein>
    <recommendedName>
        <fullName evidence="5">RlpA-like double-psi beta-barrel-protein domain-containing protein-containing protein</fullName>
    </recommendedName>
</protein>
<dbReference type="InParanoid" id="A0A1C7NJD4"/>
<dbReference type="Proteomes" id="UP000093000">
    <property type="component" value="Unassembled WGS sequence"/>
</dbReference>
<evidence type="ECO:0000256" key="1">
    <source>
        <dbReference type="ARBA" id="ARBA00022729"/>
    </source>
</evidence>
<dbReference type="STRING" id="101091.A0A1C7NJD4"/>
<dbReference type="PANTHER" id="PTHR31836:SF21">
    <property type="entry name" value="EXPANSIN-LIKE PROTEIN 7"/>
    <property type="match status" value="1"/>
</dbReference>
<reference evidence="3 4" key="1">
    <citation type="submission" date="2016-03" db="EMBL/GenBank/DDBJ databases">
        <title>Choanephora cucurbitarum.</title>
        <authorList>
            <person name="Min B."/>
            <person name="Park H."/>
            <person name="Park J.-H."/>
            <person name="Shin H.-D."/>
            <person name="Choi I.-G."/>
        </authorList>
    </citation>
    <scope>NUCLEOTIDE SEQUENCE [LARGE SCALE GENOMIC DNA]</scope>
    <source>
        <strain evidence="3 4">KUS-F28377</strain>
    </source>
</reference>